<dbReference type="Gene3D" id="3.40.50.1820">
    <property type="entry name" value="alpha/beta hydrolase"/>
    <property type="match status" value="2"/>
</dbReference>
<evidence type="ECO:0000259" key="2">
    <source>
        <dbReference type="Pfam" id="PF00561"/>
    </source>
</evidence>
<feature type="signal peptide" evidence="1">
    <location>
        <begin position="1"/>
        <end position="19"/>
    </location>
</feature>
<organism evidence="3 4">
    <name type="scientific">Pseudoalteromonas denitrificans DSM 6059</name>
    <dbReference type="NCBI Taxonomy" id="1123010"/>
    <lineage>
        <taxon>Bacteria</taxon>
        <taxon>Pseudomonadati</taxon>
        <taxon>Pseudomonadota</taxon>
        <taxon>Gammaproteobacteria</taxon>
        <taxon>Alteromonadales</taxon>
        <taxon>Pseudoalteromonadaceae</taxon>
        <taxon>Pseudoalteromonas</taxon>
    </lineage>
</organism>
<dbReference type="Pfam" id="PF00561">
    <property type="entry name" value="Abhydrolase_1"/>
    <property type="match status" value="1"/>
</dbReference>
<dbReference type="SUPFAM" id="SSF49299">
    <property type="entry name" value="PKD domain"/>
    <property type="match status" value="1"/>
</dbReference>
<sequence>MKIPHLPIITIFLTSTLCACGGSNSVSKAEPVTTNATAPTINLSEKNYIKRLDNFKLTAKAFDENNDIKSYFWQQTTGPEIANILNDNALNTQVNFPKIAGKYTFKLTVTDSQNLSSNKSIEVTVTNTALLDWYDCNLPSIENKKTGEECLHQKVPLQWQNSSSTQIENLIVRYLAPQQPAKGKIWILDGGPGGNAKWAMREEIQQKFNANEWDIYIPIHRGVEGPNKLNCSNKINFPSLQCFNELQMQYDSNLAAFNTENAAYDLADIIGKVSEAGEKDIVFGASYGTFLAQKYLQQHTEFFGEDQIDGMILDSSAPLDFQSINMGINYDFIGARVLNLCDENVFCHQQLGGDAKLFLEQTYNKLSLGECFFDEGKTMPVTVNFAKSLLDSAVTEYIDIVPGIIKMLNRCSYNDQKALRYVQPLLNESQTLSSAPFSTSDNLLVTATINSTNMFRPTMSKLEYEQHINQLKFTNLDNQVFFELAKIWPLEAQPLKTTLPVTSIPLLLLNGGLDPQSTDIMTQKVFNNYAGNQKKLVVFPGFSHGVILKNNIEEPHCVANIIQKFIANSDQELDSQCAAKTLPVDVAVKNDHTKNIFDSFFGTSSPW</sequence>
<dbReference type="InterPro" id="IPR035986">
    <property type="entry name" value="PKD_dom_sf"/>
</dbReference>
<dbReference type="OrthoDB" id="613638at2"/>
<keyword evidence="3" id="KW-0378">Hydrolase</keyword>
<gene>
    <name evidence="3" type="ORF">SAMN02745724_02042</name>
</gene>
<feature type="domain" description="AB hydrolase-1" evidence="2">
    <location>
        <begin position="187"/>
        <end position="324"/>
    </location>
</feature>
<keyword evidence="4" id="KW-1185">Reference proteome</keyword>
<dbReference type="RefSeq" id="WP_091983352.1">
    <property type="nucleotide sequence ID" value="NZ_FOLO01000012.1"/>
</dbReference>
<evidence type="ECO:0000313" key="4">
    <source>
        <dbReference type="Proteomes" id="UP000198862"/>
    </source>
</evidence>
<protein>
    <submittedName>
        <fullName evidence="3">Alpha/beta hydrolase fold</fullName>
    </submittedName>
</protein>
<keyword evidence="1" id="KW-0732">Signal</keyword>
<dbReference type="GO" id="GO:0016787">
    <property type="term" value="F:hydrolase activity"/>
    <property type="evidence" value="ECO:0007669"/>
    <property type="project" value="UniProtKB-KW"/>
</dbReference>
<feature type="chain" id="PRO_5011617896" evidence="1">
    <location>
        <begin position="20"/>
        <end position="607"/>
    </location>
</feature>
<dbReference type="STRING" id="1123010.SAMN02745724_02042"/>
<accession>A0A1I1KD50</accession>
<dbReference type="CDD" id="cd00146">
    <property type="entry name" value="PKD"/>
    <property type="match status" value="1"/>
</dbReference>
<proteinExistence type="predicted"/>
<reference evidence="3 4" key="1">
    <citation type="submission" date="2016-10" db="EMBL/GenBank/DDBJ databases">
        <authorList>
            <person name="de Groot N.N."/>
        </authorList>
    </citation>
    <scope>NUCLEOTIDE SEQUENCE [LARGE SCALE GENOMIC DNA]</scope>
    <source>
        <strain evidence="3 4">DSM 6059</strain>
    </source>
</reference>
<dbReference type="InterPro" id="IPR000073">
    <property type="entry name" value="AB_hydrolase_1"/>
</dbReference>
<evidence type="ECO:0000256" key="1">
    <source>
        <dbReference type="SAM" id="SignalP"/>
    </source>
</evidence>
<dbReference type="InterPro" id="IPR029058">
    <property type="entry name" value="AB_hydrolase_fold"/>
</dbReference>
<dbReference type="Gene3D" id="2.60.40.10">
    <property type="entry name" value="Immunoglobulins"/>
    <property type="match status" value="1"/>
</dbReference>
<dbReference type="EMBL" id="FOLO01000012">
    <property type="protein sequence ID" value="SFC58706.1"/>
    <property type="molecule type" value="Genomic_DNA"/>
</dbReference>
<dbReference type="PROSITE" id="PS51257">
    <property type="entry name" value="PROKAR_LIPOPROTEIN"/>
    <property type="match status" value="1"/>
</dbReference>
<dbReference type="Pfam" id="PF22352">
    <property type="entry name" value="K319L-like_PKD"/>
    <property type="match status" value="1"/>
</dbReference>
<dbReference type="InterPro" id="IPR013783">
    <property type="entry name" value="Ig-like_fold"/>
</dbReference>
<dbReference type="SUPFAM" id="SSF53474">
    <property type="entry name" value="alpha/beta-Hydrolases"/>
    <property type="match status" value="1"/>
</dbReference>
<dbReference type="Proteomes" id="UP000198862">
    <property type="component" value="Unassembled WGS sequence"/>
</dbReference>
<name>A0A1I1KD50_9GAMM</name>
<dbReference type="AlphaFoldDB" id="A0A1I1KD50"/>
<evidence type="ECO:0000313" key="3">
    <source>
        <dbReference type="EMBL" id="SFC58706.1"/>
    </source>
</evidence>